<feature type="transmembrane region" description="Helical" evidence="1">
    <location>
        <begin position="134"/>
        <end position="155"/>
    </location>
</feature>
<feature type="transmembrane region" description="Helical" evidence="1">
    <location>
        <begin position="175"/>
        <end position="194"/>
    </location>
</feature>
<organism evidence="3">
    <name type="scientific">marine metagenome</name>
    <dbReference type="NCBI Taxonomy" id="408172"/>
    <lineage>
        <taxon>unclassified sequences</taxon>
        <taxon>metagenomes</taxon>
        <taxon>ecological metagenomes</taxon>
    </lineage>
</organism>
<proteinExistence type="predicted"/>
<keyword evidence="1" id="KW-0812">Transmembrane</keyword>
<reference evidence="3" key="1">
    <citation type="submission" date="2018-05" db="EMBL/GenBank/DDBJ databases">
        <authorList>
            <person name="Lanie J.A."/>
            <person name="Ng W.-L."/>
            <person name="Kazmierczak K.M."/>
            <person name="Andrzejewski T.M."/>
            <person name="Davidsen T.M."/>
            <person name="Wayne K.J."/>
            <person name="Tettelin H."/>
            <person name="Glass J.I."/>
            <person name="Rusch D."/>
            <person name="Podicherti R."/>
            <person name="Tsui H.-C.T."/>
            <person name="Winkler M.E."/>
        </authorList>
    </citation>
    <scope>NUCLEOTIDE SEQUENCE</scope>
</reference>
<feature type="non-terminal residue" evidence="3">
    <location>
        <position position="1"/>
    </location>
</feature>
<keyword evidence="1" id="KW-0472">Membrane</keyword>
<dbReference type="EMBL" id="UINC01070602">
    <property type="protein sequence ID" value="SVC04879.1"/>
    <property type="molecule type" value="Genomic_DNA"/>
</dbReference>
<dbReference type="Pfam" id="PF13249">
    <property type="entry name" value="SQHop_cyclase_N"/>
    <property type="match status" value="1"/>
</dbReference>
<dbReference type="AlphaFoldDB" id="A0A382IZS2"/>
<keyword evidence="1" id="KW-1133">Transmembrane helix</keyword>
<evidence type="ECO:0000313" key="3">
    <source>
        <dbReference type="EMBL" id="SVC04879.1"/>
    </source>
</evidence>
<dbReference type="InterPro" id="IPR032697">
    <property type="entry name" value="SQ_cyclase_N"/>
</dbReference>
<evidence type="ECO:0000259" key="2">
    <source>
        <dbReference type="Pfam" id="PF13249"/>
    </source>
</evidence>
<dbReference type="InterPro" id="IPR008930">
    <property type="entry name" value="Terpenoid_cyclase/PrenylTrfase"/>
</dbReference>
<evidence type="ECO:0000256" key="1">
    <source>
        <dbReference type="SAM" id="Phobius"/>
    </source>
</evidence>
<name>A0A382IZS2_9ZZZZ</name>
<protein>
    <recommendedName>
        <fullName evidence="2">Squalene cyclase N-terminal domain-containing protein</fullName>
    </recommendedName>
</protein>
<feature type="non-terminal residue" evidence="3">
    <location>
        <position position="224"/>
    </location>
</feature>
<gene>
    <name evidence="3" type="ORF">METZ01_LOCUS257733</name>
</gene>
<accession>A0A382IZS2</accession>
<dbReference type="SUPFAM" id="SSF48239">
    <property type="entry name" value="Terpenoid cyclases/Protein prenyltransferases"/>
    <property type="match status" value="1"/>
</dbReference>
<feature type="domain" description="Squalene cyclase N-terminal" evidence="2">
    <location>
        <begin position="3"/>
        <end position="111"/>
    </location>
</feature>
<dbReference type="Gene3D" id="1.50.10.20">
    <property type="match status" value="1"/>
</dbReference>
<sequence length="224" mass="25017">VRADLLAERNERGHWEGYLSDSALATAVAVVALLWSKRRDVASDEAGALVENGLAWLDSHRNEDGGWGDCPESPSNMSTVTLCWATFRFARDEGHDFPEVLQSAESWLKKNIGSLNPERLAEALYHRYGKDRTFAVPILTLCAFCGVLGEGRGAWRLVKPLPFELATFPHGFFKSLNLHVVSYALPALIAIGYARHRHRPTGNPFARLVRSWAKPRVLKLLKNI</sequence>